<comment type="subcellular location">
    <subcellularLocation>
        <location evidence="1">Membrane</location>
        <topology evidence="1">Multi-pass membrane protein</topology>
    </subcellularLocation>
</comment>
<dbReference type="InterPro" id="IPR036259">
    <property type="entry name" value="MFS_trans_sf"/>
</dbReference>
<evidence type="ECO:0000259" key="6">
    <source>
        <dbReference type="PROSITE" id="PS50850"/>
    </source>
</evidence>
<dbReference type="PROSITE" id="PS50850">
    <property type="entry name" value="MFS"/>
    <property type="match status" value="1"/>
</dbReference>
<reference evidence="7" key="1">
    <citation type="submission" date="2018-03" db="EMBL/GenBank/DDBJ databases">
        <authorList>
            <person name="Guldener U."/>
        </authorList>
    </citation>
    <scope>NUCLEOTIDE SEQUENCE</scope>
</reference>
<dbReference type="EMBL" id="ONZQ02000006">
    <property type="protein sequence ID" value="SPO02603.1"/>
    <property type="molecule type" value="Genomic_DNA"/>
</dbReference>
<feature type="domain" description="Major facilitator superfamily (MFS) profile" evidence="6">
    <location>
        <begin position="1"/>
        <end position="441"/>
    </location>
</feature>
<dbReference type="GO" id="GO:0005886">
    <property type="term" value="C:plasma membrane"/>
    <property type="evidence" value="ECO:0007669"/>
    <property type="project" value="TreeGrafter"/>
</dbReference>
<feature type="transmembrane region" description="Helical" evidence="5">
    <location>
        <begin position="392"/>
        <end position="413"/>
    </location>
</feature>
<accession>A0AAE8N053</accession>
<evidence type="ECO:0000313" key="8">
    <source>
        <dbReference type="Proteomes" id="UP001187682"/>
    </source>
</evidence>
<evidence type="ECO:0000256" key="2">
    <source>
        <dbReference type="ARBA" id="ARBA00022692"/>
    </source>
</evidence>
<feature type="transmembrane region" description="Helical" evidence="5">
    <location>
        <begin position="87"/>
        <end position="114"/>
    </location>
</feature>
<keyword evidence="8" id="KW-1185">Reference proteome</keyword>
<dbReference type="InterPro" id="IPR020846">
    <property type="entry name" value="MFS_dom"/>
</dbReference>
<feature type="transmembrane region" description="Helical" evidence="5">
    <location>
        <begin position="121"/>
        <end position="142"/>
    </location>
</feature>
<evidence type="ECO:0000256" key="3">
    <source>
        <dbReference type="ARBA" id="ARBA00022989"/>
    </source>
</evidence>
<dbReference type="InterPro" id="IPR011701">
    <property type="entry name" value="MFS"/>
</dbReference>
<feature type="transmembrane region" description="Helical" evidence="5">
    <location>
        <begin position="148"/>
        <end position="170"/>
    </location>
</feature>
<protein>
    <submittedName>
        <fullName evidence="7">Related to transporter protein HOL1</fullName>
    </submittedName>
</protein>
<name>A0AAE8N053_9PEZI</name>
<feature type="transmembrane region" description="Helical" evidence="5">
    <location>
        <begin position="327"/>
        <end position="348"/>
    </location>
</feature>
<feature type="transmembrane region" description="Helical" evidence="5">
    <location>
        <begin position="419"/>
        <end position="442"/>
    </location>
</feature>
<dbReference type="PANTHER" id="PTHR23502:SF20">
    <property type="entry name" value="TRANSPORTER, PUTATIVE (AFU_ORTHOLOGUE AFUA_6G13880)-RELATED"/>
    <property type="match status" value="1"/>
</dbReference>
<keyword evidence="3 5" id="KW-1133">Transmembrane helix</keyword>
<dbReference type="Pfam" id="PF07690">
    <property type="entry name" value="MFS_1"/>
    <property type="match status" value="1"/>
</dbReference>
<feature type="transmembrane region" description="Helical" evidence="5">
    <location>
        <begin position="243"/>
        <end position="268"/>
    </location>
</feature>
<keyword evidence="4 5" id="KW-0472">Membrane</keyword>
<gene>
    <name evidence="7" type="ORF">DNG_05276</name>
</gene>
<dbReference type="PANTHER" id="PTHR23502">
    <property type="entry name" value="MAJOR FACILITATOR SUPERFAMILY"/>
    <property type="match status" value="1"/>
</dbReference>
<evidence type="ECO:0000313" key="7">
    <source>
        <dbReference type="EMBL" id="SPO02603.1"/>
    </source>
</evidence>
<evidence type="ECO:0000256" key="5">
    <source>
        <dbReference type="SAM" id="Phobius"/>
    </source>
</evidence>
<feature type="transmembrane region" description="Helical" evidence="5">
    <location>
        <begin position="354"/>
        <end position="380"/>
    </location>
</feature>
<dbReference type="AlphaFoldDB" id="A0AAE8N053"/>
<dbReference type="Proteomes" id="UP001187682">
    <property type="component" value="Unassembled WGS sequence"/>
</dbReference>
<keyword evidence="2 5" id="KW-0812">Transmembrane</keyword>
<evidence type="ECO:0000256" key="1">
    <source>
        <dbReference type="ARBA" id="ARBA00004141"/>
    </source>
</evidence>
<evidence type="ECO:0000256" key="4">
    <source>
        <dbReference type="ARBA" id="ARBA00023136"/>
    </source>
</evidence>
<proteinExistence type="predicted"/>
<dbReference type="GO" id="GO:0022857">
    <property type="term" value="F:transmembrane transporter activity"/>
    <property type="evidence" value="ECO:0007669"/>
    <property type="project" value="InterPro"/>
</dbReference>
<feature type="transmembrane region" description="Helical" evidence="5">
    <location>
        <begin position="288"/>
        <end position="307"/>
    </location>
</feature>
<comment type="caution">
    <text evidence="7">The sequence shown here is derived from an EMBL/GenBank/DDBJ whole genome shotgun (WGS) entry which is preliminary data.</text>
</comment>
<feature type="transmembrane region" description="Helical" evidence="5">
    <location>
        <begin position="31"/>
        <end position="50"/>
    </location>
</feature>
<organism evidence="7 8">
    <name type="scientific">Cephalotrichum gorgonifer</name>
    <dbReference type="NCBI Taxonomy" id="2041049"/>
    <lineage>
        <taxon>Eukaryota</taxon>
        <taxon>Fungi</taxon>
        <taxon>Dikarya</taxon>
        <taxon>Ascomycota</taxon>
        <taxon>Pezizomycotina</taxon>
        <taxon>Sordariomycetes</taxon>
        <taxon>Hypocreomycetidae</taxon>
        <taxon>Microascales</taxon>
        <taxon>Microascaceae</taxon>
        <taxon>Cephalotrichum</taxon>
    </lineage>
</organism>
<sequence length="461" mass="49160">MSHAATLSMTTMITPGIEQFIEEFNTDERAVSSWVITAPTFWTSIAALLVASGADIWGRRPFYVISVVILTISNLLGYLAYNFPLLVAARTIAGVFSAPLFTLVTASIADIFFVHQRGMAISVWNLLLNAGGQLGQIIAGYITDAYGVSAVFAFTAIVSAALIPVSYFAVLESAYFNRAPPRGPANVETMSITSEDFESLKAGANLPAKQSYKERLALFRGRMTDKNFWLGTVKPLGLISSPIVAYSALLNSLVLVLVAGGSTIVSIILSAPPYNLSASQIGLTNLPLFGVAIIGGPVAGWMSDASVQFMARTNGTRRGVAEPEFRLVLLILTTPISVVGLLGLGASVDQGLPLMWVITWFSLVNLGSVAGIQIAISYVVDCLPDHSAKAFSSVNMIAAFVVFAGITPIIGWLDTLGPLFVFGSLAVSSVAISVLAIPLYVYGKQLRGWYMRAEWAQKLLA</sequence>
<dbReference type="Gene3D" id="1.20.1250.20">
    <property type="entry name" value="MFS general substrate transporter like domains"/>
    <property type="match status" value="1"/>
</dbReference>
<feature type="transmembrane region" description="Helical" evidence="5">
    <location>
        <begin position="62"/>
        <end position="81"/>
    </location>
</feature>
<dbReference type="SUPFAM" id="SSF103473">
    <property type="entry name" value="MFS general substrate transporter"/>
    <property type="match status" value="1"/>
</dbReference>